<protein>
    <recommendedName>
        <fullName evidence="6">Large ribosomal subunit protein uL6</fullName>
    </recommendedName>
</protein>
<dbReference type="FunFam" id="3.90.930.12:FF:000002">
    <property type="entry name" value="50S ribosomal protein L6"/>
    <property type="match status" value="1"/>
</dbReference>
<dbReference type="PANTHER" id="PTHR11655">
    <property type="entry name" value="60S/50S RIBOSOMAL PROTEIN L6/L9"/>
    <property type="match status" value="1"/>
</dbReference>
<evidence type="ECO:0000256" key="3">
    <source>
        <dbReference type="ARBA" id="ARBA00022884"/>
    </source>
</evidence>
<dbReference type="GO" id="GO:0019843">
    <property type="term" value="F:rRNA binding"/>
    <property type="evidence" value="ECO:0007669"/>
    <property type="project" value="UniProtKB-UniRule"/>
</dbReference>
<evidence type="ECO:0000259" key="9">
    <source>
        <dbReference type="Pfam" id="PF00347"/>
    </source>
</evidence>
<dbReference type="HOGENOM" id="CLU_065464_1_2_12"/>
<feature type="domain" description="Large ribosomal subunit protein uL6 alpha-beta" evidence="9">
    <location>
        <begin position="91"/>
        <end position="164"/>
    </location>
</feature>
<dbReference type="SUPFAM" id="SSF56053">
    <property type="entry name" value="Ribosomal protein L6"/>
    <property type="match status" value="2"/>
</dbReference>
<dbReference type="PANTHER" id="PTHR11655:SF14">
    <property type="entry name" value="LARGE RIBOSOMAL SUBUNIT PROTEIN UL6M"/>
    <property type="match status" value="1"/>
</dbReference>
<keyword evidence="5 6" id="KW-0687">Ribonucleoprotein</keyword>
<dbReference type="STRING" id="889378.Spiaf_0569"/>
<evidence type="ECO:0000256" key="2">
    <source>
        <dbReference type="ARBA" id="ARBA00022730"/>
    </source>
</evidence>
<dbReference type="FunFam" id="3.90.930.12:FF:000001">
    <property type="entry name" value="50S ribosomal protein L6"/>
    <property type="match status" value="1"/>
</dbReference>
<dbReference type="GO" id="GO:0022625">
    <property type="term" value="C:cytosolic large ribosomal subunit"/>
    <property type="evidence" value="ECO:0007669"/>
    <property type="project" value="UniProtKB-UniRule"/>
</dbReference>
<sequence length="179" mass="19281">MSRIGRLPFTVPSGVTVSVTDNEVVVKGPKGELKQDYNPLVAISVEDGVGTVTRKNESKAAKSFHGLYRRLIENMIVGVSNGYAIGLQINGVGYRAEVKGNIVTLNLGFSNQVEYVVREGVEVAAEGPNKLVVKGIDKAKVGQVAAEIRSIRPPEPYKGKGVKYETETIRRKVGKSGVK</sequence>
<comment type="subunit">
    <text evidence="6">Part of the 50S ribosomal subunit.</text>
</comment>
<dbReference type="PIRSF" id="PIRSF002162">
    <property type="entry name" value="Ribosomal_L6"/>
    <property type="match status" value="1"/>
</dbReference>
<dbReference type="InterPro" id="IPR002358">
    <property type="entry name" value="Ribosomal_uL6_CS"/>
</dbReference>
<keyword evidence="2 6" id="KW-0699">rRNA-binding</keyword>
<dbReference type="PRINTS" id="PR00059">
    <property type="entry name" value="RIBOSOMALL6"/>
</dbReference>
<evidence type="ECO:0000256" key="4">
    <source>
        <dbReference type="ARBA" id="ARBA00022980"/>
    </source>
</evidence>
<keyword evidence="3 6" id="KW-0694">RNA-binding</keyword>
<dbReference type="HAMAP" id="MF_01365_B">
    <property type="entry name" value="Ribosomal_uL6_B"/>
    <property type="match status" value="1"/>
</dbReference>
<evidence type="ECO:0000256" key="1">
    <source>
        <dbReference type="ARBA" id="ARBA00009356"/>
    </source>
</evidence>
<evidence type="ECO:0000256" key="8">
    <source>
        <dbReference type="RuleBase" id="RU003870"/>
    </source>
</evidence>
<dbReference type="InterPro" id="IPR036789">
    <property type="entry name" value="Ribosomal_uL6-like_a/b-dom_sf"/>
</dbReference>
<evidence type="ECO:0000256" key="7">
    <source>
        <dbReference type="RuleBase" id="RU003869"/>
    </source>
</evidence>
<evidence type="ECO:0000313" key="10">
    <source>
        <dbReference type="EMBL" id="AFG36670.1"/>
    </source>
</evidence>
<dbReference type="AlphaFoldDB" id="H9UGM7"/>
<evidence type="ECO:0000256" key="6">
    <source>
        <dbReference type="HAMAP-Rule" id="MF_01365"/>
    </source>
</evidence>
<reference evidence="11" key="1">
    <citation type="journal article" date="2013" name="Stand. Genomic Sci.">
        <title>Complete genome sequence of the halophilic bacterium Spirochaeta africana type strain (Z-7692(T)) from the alkaline Lake Magadi in the East African Rift.</title>
        <authorList>
            <person name="Liolos K."/>
            <person name="Abt B."/>
            <person name="Scheuner C."/>
            <person name="Teshima H."/>
            <person name="Held B."/>
            <person name="Lapidus A."/>
            <person name="Nolan M."/>
            <person name="Lucas S."/>
            <person name="Deshpande S."/>
            <person name="Cheng J.F."/>
            <person name="Tapia R."/>
            <person name="Goodwin L.A."/>
            <person name="Pitluck S."/>
            <person name="Pagani I."/>
            <person name="Ivanova N."/>
            <person name="Mavromatis K."/>
            <person name="Mikhailova N."/>
            <person name="Huntemann M."/>
            <person name="Pati A."/>
            <person name="Chen A."/>
            <person name="Palaniappan K."/>
            <person name="Land M."/>
            <person name="Rohde M."/>
            <person name="Tindall B.J."/>
            <person name="Detter J.C."/>
            <person name="Goker M."/>
            <person name="Bristow J."/>
            <person name="Eisen J.A."/>
            <person name="Markowitz V."/>
            <person name="Hugenholtz P."/>
            <person name="Woyke T."/>
            <person name="Klenk H.P."/>
            <person name="Kyrpides N.C."/>
        </authorList>
    </citation>
    <scope>NUCLEOTIDE SEQUENCE</scope>
    <source>
        <strain evidence="11">ATCC 700263 / DSM 8902 / Z-7692</strain>
    </source>
</reference>
<keyword evidence="4 6" id="KW-0689">Ribosomal protein</keyword>
<dbReference type="OrthoDB" id="9805007at2"/>
<accession>H9UGM7</accession>
<comment type="function">
    <text evidence="6 8">This protein binds to the 23S rRNA, and is important in its secondary structure. It is located near the subunit interface in the base of the L7/L12 stalk, and near the tRNA binding site of the peptidyltransferase center.</text>
</comment>
<name>H9UGM7_SPIAZ</name>
<keyword evidence="11" id="KW-1185">Reference proteome</keyword>
<dbReference type="Proteomes" id="UP000007383">
    <property type="component" value="Chromosome"/>
</dbReference>
<dbReference type="Pfam" id="PF00347">
    <property type="entry name" value="Ribosomal_L6"/>
    <property type="match status" value="2"/>
</dbReference>
<dbReference type="PROSITE" id="PS00525">
    <property type="entry name" value="RIBOSOMAL_L6_1"/>
    <property type="match status" value="1"/>
</dbReference>
<feature type="domain" description="Large ribosomal subunit protein uL6 alpha-beta" evidence="9">
    <location>
        <begin position="11"/>
        <end position="82"/>
    </location>
</feature>
<dbReference type="RefSeq" id="WP_014454667.1">
    <property type="nucleotide sequence ID" value="NC_017098.1"/>
</dbReference>
<dbReference type="KEGG" id="sfc:Spiaf_0569"/>
<organism evidence="10 11">
    <name type="scientific">Spirochaeta africana (strain ATCC 700263 / DSM 8902 / Z-7692)</name>
    <dbReference type="NCBI Taxonomy" id="889378"/>
    <lineage>
        <taxon>Bacteria</taxon>
        <taxon>Pseudomonadati</taxon>
        <taxon>Spirochaetota</taxon>
        <taxon>Spirochaetia</taxon>
        <taxon>Spirochaetales</taxon>
        <taxon>Spirochaetaceae</taxon>
        <taxon>Spirochaeta</taxon>
    </lineage>
</organism>
<dbReference type="InterPro" id="IPR020040">
    <property type="entry name" value="Ribosomal_uL6_a/b-dom"/>
</dbReference>
<dbReference type="EMBL" id="CP003282">
    <property type="protein sequence ID" value="AFG36670.1"/>
    <property type="molecule type" value="Genomic_DNA"/>
</dbReference>
<dbReference type="GO" id="GO:0003735">
    <property type="term" value="F:structural constituent of ribosome"/>
    <property type="evidence" value="ECO:0007669"/>
    <property type="project" value="UniProtKB-UniRule"/>
</dbReference>
<dbReference type="PATRIC" id="fig|889378.3.peg.577"/>
<comment type="similarity">
    <text evidence="1 6 7">Belongs to the universal ribosomal protein uL6 family.</text>
</comment>
<dbReference type="GO" id="GO:0002181">
    <property type="term" value="P:cytoplasmic translation"/>
    <property type="evidence" value="ECO:0007669"/>
    <property type="project" value="TreeGrafter"/>
</dbReference>
<dbReference type="Gene3D" id="3.90.930.12">
    <property type="entry name" value="Ribosomal protein L6, alpha-beta domain"/>
    <property type="match status" value="2"/>
</dbReference>
<dbReference type="NCBIfam" id="TIGR03654">
    <property type="entry name" value="L6_bact"/>
    <property type="match status" value="1"/>
</dbReference>
<evidence type="ECO:0000256" key="5">
    <source>
        <dbReference type="ARBA" id="ARBA00023274"/>
    </source>
</evidence>
<gene>
    <name evidence="6" type="primary">rplF</name>
    <name evidence="10" type="ordered locus">Spiaf_0569</name>
</gene>
<dbReference type="eggNOG" id="COG0097">
    <property type="taxonomic scope" value="Bacteria"/>
</dbReference>
<dbReference type="InterPro" id="IPR000702">
    <property type="entry name" value="Ribosomal_uL6-like"/>
</dbReference>
<dbReference type="InterPro" id="IPR019906">
    <property type="entry name" value="Ribosomal_uL6_bac-type"/>
</dbReference>
<evidence type="ECO:0000313" key="11">
    <source>
        <dbReference type="Proteomes" id="UP000007383"/>
    </source>
</evidence>
<proteinExistence type="inferred from homology"/>